<sequence>MRDRKTLTLQENRAKAVIAGEKASRPPRFVKTTGGNRVLDQASRLVGLKGYVSNIPVEVMPAGEVIASYHSLWQVEASFRMSKTDLRARPIFSHTREAIEAHLTIVFTALALSREVHNRSGLAIRNVLRQLRPLRSATVAINGSQQTFPPDVPAEKQAIIDDIQGNDFRH</sequence>
<protein>
    <recommendedName>
        <fullName evidence="1">Transposase IS4-like domain-containing protein</fullName>
    </recommendedName>
</protein>
<dbReference type="EMBL" id="JACCAE010000001">
    <property type="protein sequence ID" value="NYF97671.1"/>
    <property type="molecule type" value="Genomic_DNA"/>
</dbReference>
<dbReference type="AlphaFoldDB" id="A0A852VVU6"/>
<dbReference type="GO" id="GO:0006313">
    <property type="term" value="P:DNA transposition"/>
    <property type="evidence" value="ECO:0007669"/>
    <property type="project" value="InterPro"/>
</dbReference>
<organism evidence="2 3">
    <name type="scientific">Janibacter cremeus</name>
    <dbReference type="NCBI Taxonomy" id="1285192"/>
    <lineage>
        <taxon>Bacteria</taxon>
        <taxon>Bacillati</taxon>
        <taxon>Actinomycetota</taxon>
        <taxon>Actinomycetes</taxon>
        <taxon>Micrococcales</taxon>
        <taxon>Intrasporangiaceae</taxon>
        <taxon>Janibacter</taxon>
    </lineage>
</organism>
<evidence type="ECO:0000313" key="3">
    <source>
        <dbReference type="Proteomes" id="UP000554054"/>
    </source>
</evidence>
<dbReference type="Pfam" id="PF01609">
    <property type="entry name" value="DDE_Tnp_1"/>
    <property type="match status" value="1"/>
</dbReference>
<evidence type="ECO:0000259" key="1">
    <source>
        <dbReference type="Pfam" id="PF01609"/>
    </source>
</evidence>
<name>A0A852VVU6_9MICO</name>
<dbReference type="GO" id="GO:0003677">
    <property type="term" value="F:DNA binding"/>
    <property type="evidence" value="ECO:0007669"/>
    <property type="project" value="InterPro"/>
</dbReference>
<comment type="caution">
    <text evidence="2">The sequence shown here is derived from an EMBL/GenBank/DDBJ whole genome shotgun (WGS) entry which is preliminary data.</text>
</comment>
<keyword evidence="3" id="KW-1185">Reference proteome</keyword>
<accession>A0A852VVU6</accession>
<gene>
    <name evidence="2" type="ORF">BJY20_001063</name>
</gene>
<dbReference type="InterPro" id="IPR002559">
    <property type="entry name" value="Transposase_11"/>
</dbReference>
<dbReference type="SUPFAM" id="SSF53098">
    <property type="entry name" value="Ribonuclease H-like"/>
    <property type="match status" value="1"/>
</dbReference>
<feature type="domain" description="Transposase IS4-like" evidence="1">
    <location>
        <begin position="36"/>
        <end position="111"/>
    </location>
</feature>
<dbReference type="GO" id="GO:0004803">
    <property type="term" value="F:transposase activity"/>
    <property type="evidence" value="ECO:0007669"/>
    <property type="project" value="InterPro"/>
</dbReference>
<reference evidence="2 3" key="1">
    <citation type="submission" date="2020-07" db="EMBL/GenBank/DDBJ databases">
        <title>Sequencing the genomes of 1000 actinobacteria strains.</title>
        <authorList>
            <person name="Klenk H.-P."/>
        </authorList>
    </citation>
    <scope>NUCLEOTIDE SEQUENCE [LARGE SCALE GENOMIC DNA]</scope>
    <source>
        <strain evidence="2 3">DSM 26154</strain>
    </source>
</reference>
<evidence type="ECO:0000313" key="2">
    <source>
        <dbReference type="EMBL" id="NYF97671.1"/>
    </source>
</evidence>
<dbReference type="InterPro" id="IPR012337">
    <property type="entry name" value="RNaseH-like_sf"/>
</dbReference>
<dbReference type="Proteomes" id="UP000554054">
    <property type="component" value="Unassembled WGS sequence"/>
</dbReference>
<proteinExistence type="predicted"/>